<dbReference type="AlphaFoldDB" id="A0A813MDU5"/>
<evidence type="ECO:0000259" key="9">
    <source>
        <dbReference type="SMART" id="SM00014"/>
    </source>
</evidence>
<feature type="transmembrane region" description="Helical" evidence="8">
    <location>
        <begin position="148"/>
        <end position="169"/>
    </location>
</feature>
<evidence type="ECO:0000256" key="2">
    <source>
        <dbReference type="ARBA" id="ARBA00022692"/>
    </source>
</evidence>
<feature type="transmembrane region" description="Helical" evidence="8">
    <location>
        <begin position="240"/>
        <end position="258"/>
    </location>
</feature>
<sequence>MQKIIDIINYLNDPNLVAQTQNYFNLKLVDVIDDDNKSTNENKFSDNSTSLKHVKSVNHLDNKKCLYLVENKIFYWLFLFITNIGNEVFYISFLPFVTWNYDDKIMILACMSWAINMYIGQATKDILKMPRPSTPPVVKIEDRYLHEYGFPSTHAMAVFTISWTLLTFVFKDTALGNNYNLQIIVSILSYFLIFLVCLSRIYLGMHSYLDIFGGLIFAYLINTVFISVSKSVYDIIHDSFLIGTLFSSMFLLVCFIYPNKNRWSSARADTFLIMGVGTGLSFGMTCKSTLHIEDMGKINFNKRSINDYSLFNLVIIRTLLGLILLVTVRFVCKSLFYFGLKKYYNLKSNVSNEDIKEIIKNNYKIEIAYNFFCYSSISFSSVFNSFLLFQIFNIV</sequence>
<feature type="transmembrane region" description="Helical" evidence="8">
    <location>
        <begin position="105"/>
        <end position="127"/>
    </location>
</feature>
<dbReference type="GO" id="GO:0006670">
    <property type="term" value="P:sphingosine metabolic process"/>
    <property type="evidence" value="ECO:0007669"/>
    <property type="project" value="TreeGrafter"/>
</dbReference>
<dbReference type="Gene3D" id="1.20.144.10">
    <property type="entry name" value="Phosphatidic acid phosphatase type 2/haloperoxidase"/>
    <property type="match status" value="1"/>
</dbReference>
<keyword evidence="11" id="KW-1185">Reference proteome</keyword>
<dbReference type="OrthoDB" id="301434at2759"/>
<dbReference type="PANTHER" id="PTHR14969:SF28">
    <property type="entry name" value="DIHYDROSPHINGOSINE 1-PHOSPHATE PHOSPHATASE LCB3-RELATED"/>
    <property type="match status" value="1"/>
</dbReference>
<evidence type="ECO:0000256" key="4">
    <source>
        <dbReference type="ARBA" id="ARBA00022824"/>
    </source>
</evidence>
<evidence type="ECO:0000256" key="5">
    <source>
        <dbReference type="ARBA" id="ARBA00022989"/>
    </source>
</evidence>
<keyword evidence="5 8" id="KW-1133">Transmembrane helix</keyword>
<dbReference type="Proteomes" id="UP000663879">
    <property type="component" value="Unassembled WGS sequence"/>
</dbReference>
<evidence type="ECO:0000313" key="10">
    <source>
        <dbReference type="EMBL" id="CAF0712117.1"/>
    </source>
</evidence>
<dbReference type="GO" id="GO:0005789">
    <property type="term" value="C:endoplasmic reticulum membrane"/>
    <property type="evidence" value="ECO:0007669"/>
    <property type="project" value="UniProtKB-SubCell"/>
</dbReference>
<feature type="domain" description="Phosphatidic acid phosphatase type 2/haloperoxidase" evidence="9">
    <location>
        <begin position="107"/>
        <end position="226"/>
    </location>
</feature>
<dbReference type="InterPro" id="IPR036938">
    <property type="entry name" value="PAP2/HPO_sf"/>
</dbReference>
<dbReference type="SUPFAM" id="SSF48317">
    <property type="entry name" value="Acid phosphatase/Vanadium-dependent haloperoxidase"/>
    <property type="match status" value="1"/>
</dbReference>
<feature type="transmembrane region" description="Helical" evidence="8">
    <location>
        <begin position="367"/>
        <end position="392"/>
    </location>
</feature>
<keyword evidence="4" id="KW-0256">Endoplasmic reticulum</keyword>
<evidence type="ECO:0000256" key="1">
    <source>
        <dbReference type="ARBA" id="ARBA00004477"/>
    </source>
</evidence>
<evidence type="ECO:0000256" key="6">
    <source>
        <dbReference type="ARBA" id="ARBA00023136"/>
    </source>
</evidence>
<evidence type="ECO:0000256" key="3">
    <source>
        <dbReference type="ARBA" id="ARBA00022801"/>
    </source>
</evidence>
<dbReference type="GO" id="GO:0042392">
    <property type="term" value="F:sphingosine-1-phosphate phosphatase activity"/>
    <property type="evidence" value="ECO:0007669"/>
    <property type="project" value="TreeGrafter"/>
</dbReference>
<dbReference type="PANTHER" id="PTHR14969">
    <property type="entry name" value="SPHINGOSINE-1-PHOSPHATE PHOSPHOHYDROLASE"/>
    <property type="match status" value="1"/>
</dbReference>
<evidence type="ECO:0000313" key="11">
    <source>
        <dbReference type="Proteomes" id="UP000663879"/>
    </source>
</evidence>
<protein>
    <recommendedName>
        <fullName evidence="9">Phosphatidic acid phosphatase type 2/haloperoxidase domain-containing protein</fullName>
    </recommendedName>
</protein>
<reference evidence="10" key="1">
    <citation type="submission" date="2021-02" db="EMBL/GenBank/DDBJ databases">
        <authorList>
            <person name="Nowell W R."/>
        </authorList>
    </citation>
    <scope>NUCLEOTIDE SEQUENCE</scope>
    <source>
        <strain evidence="10">Ploen Becks lab</strain>
    </source>
</reference>
<proteinExistence type="inferred from homology"/>
<evidence type="ECO:0000256" key="7">
    <source>
        <dbReference type="ARBA" id="ARBA00038324"/>
    </source>
</evidence>
<accession>A0A813MDU5</accession>
<name>A0A813MDU5_9BILA</name>
<comment type="caution">
    <text evidence="10">The sequence shown here is derived from an EMBL/GenBank/DDBJ whole genome shotgun (WGS) entry which is preliminary data.</text>
</comment>
<feature type="transmembrane region" description="Helical" evidence="8">
    <location>
        <begin position="181"/>
        <end position="201"/>
    </location>
</feature>
<dbReference type="Pfam" id="PF01569">
    <property type="entry name" value="PAP2"/>
    <property type="match status" value="1"/>
</dbReference>
<dbReference type="InterPro" id="IPR000326">
    <property type="entry name" value="PAP2/HPO"/>
</dbReference>
<dbReference type="EMBL" id="CAJNOC010000071">
    <property type="protein sequence ID" value="CAF0712117.1"/>
    <property type="molecule type" value="Genomic_DNA"/>
</dbReference>
<feature type="transmembrane region" description="Helical" evidence="8">
    <location>
        <begin position="270"/>
        <end position="290"/>
    </location>
</feature>
<keyword evidence="2 8" id="KW-0812">Transmembrane</keyword>
<comment type="similarity">
    <text evidence="7">Belongs to the type 2 lipid phosphate phosphatase family.</text>
</comment>
<keyword evidence="3" id="KW-0378">Hydrolase</keyword>
<keyword evidence="6 8" id="KW-0472">Membrane</keyword>
<feature type="transmembrane region" description="Helical" evidence="8">
    <location>
        <begin position="73"/>
        <end position="93"/>
    </location>
</feature>
<organism evidence="10 11">
    <name type="scientific">Brachionus calyciflorus</name>
    <dbReference type="NCBI Taxonomy" id="104777"/>
    <lineage>
        <taxon>Eukaryota</taxon>
        <taxon>Metazoa</taxon>
        <taxon>Spiralia</taxon>
        <taxon>Gnathifera</taxon>
        <taxon>Rotifera</taxon>
        <taxon>Eurotatoria</taxon>
        <taxon>Monogononta</taxon>
        <taxon>Pseudotrocha</taxon>
        <taxon>Ploima</taxon>
        <taxon>Brachionidae</taxon>
        <taxon>Brachionus</taxon>
    </lineage>
</organism>
<feature type="transmembrane region" description="Helical" evidence="8">
    <location>
        <begin position="208"/>
        <end position="228"/>
    </location>
</feature>
<dbReference type="SMART" id="SM00014">
    <property type="entry name" value="acidPPc"/>
    <property type="match status" value="1"/>
</dbReference>
<evidence type="ECO:0000256" key="8">
    <source>
        <dbReference type="SAM" id="Phobius"/>
    </source>
</evidence>
<gene>
    <name evidence="10" type="ORF">OXX778_LOCUS1170</name>
</gene>
<comment type="subcellular location">
    <subcellularLocation>
        <location evidence="1">Endoplasmic reticulum membrane</location>
        <topology evidence="1">Multi-pass membrane protein</topology>
    </subcellularLocation>
</comment>
<feature type="transmembrane region" description="Helical" evidence="8">
    <location>
        <begin position="310"/>
        <end position="332"/>
    </location>
</feature>